<comment type="caution">
    <text evidence="1">The sequence shown here is derived from an EMBL/GenBank/DDBJ whole genome shotgun (WGS) entry which is preliminary data.</text>
</comment>
<accession>A0A1H2WMW8</accession>
<organism evidence="1 2">
    <name type="scientific">Acidaminococcus fermentans</name>
    <dbReference type="NCBI Taxonomy" id="905"/>
    <lineage>
        <taxon>Bacteria</taxon>
        <taxon>Bacillati</taxon>
        <taxon>Bacillota</taxon>
        <taxon>Negativicutes</taxon>
        <taxon>Acidaminococcales</taxon>
        <taxon>Acidaminococcaceae</taxon>
        <taxon>Acidaminococcus</taxon>
    </lineage>
</organism>
<sequence>METRTKPWKQGKSIFDYVKSNLDKDGFFIRGTLEDRAVVTGDSDVLLQPGAADAYLASNSQGEEAVGAVGNQIYQVLRAYAEDPTPENATMLYMGISSTPCILYYEPLVDALSEERIPQPLWELAREWMYEASSRETVKLAIVICGLYMLNEQDLSVNWQLKRDLLLLARCEEFTSFVIYALELSHQLEQKDLWDMLQHTSGWGKLCAMQAYDFSAPEDQAWLVIHGCELTIDYPAVSLMVFSRVNIPALLDEPHLEHIQFQGICHILLNYLAFLLGFQQLEAPENGKLPVIDLFSVMKKLLKHAREYHTDLIDGAALINMAGGIRTMVEDECWDYLTMNQCHILISDMEALVFSQDWLPRIKANLLEEDGQVNLLVVQMAYALDLDIHRELWDLLKKDPKRTELYGFLLDTDDKRRFNRVMKFAREHADEYLQEEYVMEPLLQALGEHPGEGEDLLEEALTSIYDSCRNEALSVLDSWPDKNWSPRMRLALVKAREMSQHPLLKLRVDVLLKKRTLDFANFLDVIHEHQK</sequence>
<name>A0A1H2WMW8_ACIFE</name>
<dbReference type="Proteomes" id="UP000182379">
    <property type="component" value="Unassembled WGS sequence"/>
</dbReference>
<dbReference type="RefSeq" id="WP_074705717.1">
    <property type="nucleotide sequence ID" value="NZ_CAMEFB010000001.1"/>
</dbReference>
<evidence type="ECO:0000313" key="2">
    <source>
        <dbReference type="Proteomes" id="UP000182379"/>
    </source>
</evidence>
<gene>
    <name evidence="1" type="ORF">SAMN05216495_106101</name>
</gene>
<proteinExistence type="predicted"/>
<protein>
    <submittedName>
        <fullName evidence="1">Uncharacterized protein</fullName>
    </submittedName>
</protein>
<reference evidence="1 2" key="1">
    <citation type="submission" date="2016-10" db="EMBL/GenBank/DDBJ databases">
        <authorList>
            <person name="Varghese N."/>
            <person name="Submissions S."/>
        </authorList>
    </citation>
    <scope>NUCLEOTIDE SEQUENCE [LARGE SCALE GENOMIC DNA]</scope>
    <source>
        <strain evidence="1 2">WCC6</strain>
    </source>
</reference>
<dbReference type="AlphaFoldDB" id="A0A1H2WMW8"/>
<dbReference type="EMBL" id="FNOP01000006">
    <property type="protein sequence ID" value="SDW81990.1"/>
    <property type="molecule type" value="Genomic_DNA"/>
</dbReference>
<evidence type="ECO:0000313" key="1">
    <source>
        <dbReference type="EMBL" id="SDW81990.1"/>
    </source>
</evidence>